<dbReference type="InterPro" id="IPR036397">
    <property type="entry name" value="RNaseH_sf"/>
</dbReference>
<feature type="domain" description="Integrase catalytic" evidence="10">
    <location>
        <begin position="64"/>
        <end position="175"/>
    </location>
</feature>
<evidence type="ECO:0000256" key="3">
    <source>
        <dbReference type="ARBA" id="ARBA00022759"/>
    </source>
</evidence>
<evidence type="ECO:0000256" key="4">
    <source>
        <dbReference type="ARBA" id="ARBA00022801"/>
    </source>
</evidence>
<accession>A0A6L2JM89</accession>
<gene>
    <name evidence="11" type="ORF">Tci_009888</name>
</gene>
<keyword evidence="8" id="KW-0808">Transferase</keyword>
<name>A0A6L2JM89_TANCI</name>
<dbReference type="GO" id="GO:0004519">
    <property type="term" value="F:endonuclease activity"/>
    <property type="evidence" value="ECO:0007669"/>
    <property type="project" value="UniProtKB-KW"/>
</dbReference>
<organism evidence="11">
    <name type="scientific">Tanacetum cinerariifolium</name>
    <name type="common">Dalmatian daisy</name>
    <name type="synonym">Chrysanthemum cinerariifolium</name>
    <dbReference type="NCBI Taxonomy" id="118510"/>
    <lineage>
        <taxon>Eukaryota</taxon>
        <taxon>Viridiplantae</taxon>
        <taxon>Streptophyta</taxon>
        <taxon>Embryophyta</taxon>
        <taxon>Tracheophyta</taxon>
        <taxon>Spermatophyta</taxon>
        <taxon>Magnoliopsida</taxon>
        <taxon>eudicotyledons</taxon>
        <taxon>Gunneridae</taxon>
        <taxon>Pentapetalae</taxon>
        <taxon>asterids</taxon>
        <taxon>campanulids</taxon>
        <taxon>Asterales</taxon>
        <taxon>Asteraceae</taxon>
        <taxon>Asteroideae</taxon>
        <taxon>Anthemideae</taxon>
        <taxon>Anthemidinae</taxon>
        <taxon>Tanacetum</taxon>
    </lineage>
</organism>
<evidence type="ECO:0000256" key="1">
    <source>
        <dbReference type="ARBA" id="ARBA00022722"/>
    </source>
</evidence>
<dbReference type="AlphaFoldDB" id="A0A6L2JM89"/>
<comment type="caution">
    <text evidence="11">The sequence shown here is derived from an EMBL/GenBank/DDBJ whole genome shotgun (WGS) entry which is preliminary data.</text>
</comment>
<dbReference type="SUPFAM" id="SSF53098">
    <property type="entry name" value="Ribonuclease H-like"/>
    <property type="match status" value="1"/>
</dbReference>
<evidence type="ECO:0000256" key="6">
    <source>
        <dbReference type="ARBA" id="ARBA00022908"/>
    </source>
</evidence>
<dbReference type="GO" id="GO:0015074">
    <property type="term" value="P:DNA integration"/>
    <property type="evidence" value="ECO:0007669"/>
    <property type="project" value="UniProtKB-KW"/>
</dbReference>
<dbReference type="GO" id="GO:0003964">
    <property type="term" value="F:RNA-directed DNA polymerase activity"/>
    <property type="evidence" value="ECO:0007669"/>
    <property type="project" value="UniProtKB-KW"/>
</dbReference>
<dbReference type="GO" id="GO:0016787">
    <property type="term" value="F:hydrolase activity"/>
    <property type="evidence" value="ECO:0007669"/>
    <property type="project" value="UniProtKB-KW"/>
</dbReference>
<evidence type="ECO:0000256" key="9">
    <source>
        <dbReference type="ARBA" id="ARBA00023172"/>
    </source>
</evidence>
<dbReference type="EMBL" id="BKCJ010000989">
    <property type="protein sequence ID" value="GEU37910.1"/>
    <property type="molecule type" value="Genomic_DNA"/>
</dbReference>
<keyword evidence="5" id="KW-0460">Magnesium</keyword>
<keyword evidence="3" id="KW-0255">Endonuclease</keyword>
<keyword evidence="4" id="KW-0378">Hydrolase</keyword>
<evidence type="ECO:0000259" key="10">
    <source>
        <dbReference type="PROSITE" id="PS50994"/>
    </source>
</evidence>
<keyword evidence="9" id="KW-0233">DNA recombination</keyword>
<protein>
    <submittedName>
        <fullName evidence="11">Retrovirus-related Pol polyprotein from transposon TNT 1-94</fullName>
    </submittedName>
</protein>
<dbReference type="PANTHER" id="PTHR42648">
    <property type="entry name" value="TRANSPOSASE, PUTATIVE-RELATED"/>
    <property type="match status" value="1"/>
</dbReference>
<keyword evidence="2" id="KW-0479">Metal-binding</keyword>
<evidence type="ECO:0000256" key="8">
    <source>
        <dbReference type="ARBA" id="ARBA00022932"/>
    </source>
</evidence>
<dbReference type="InterPro" id="IPR012337">
    <property type="entry name" value="RNaseH-like_sf"/>
</dbReference>
<evidence type="ECO:0000256" key="5">
    <source>
        <dbReference type="ARBA" id="ARBA00022842"/>
    </source>
</evidence>
<sequence>MHDGVVRTLSDVRYASDRKKKLISLGVLDSKGFKYTSENDVLRISKSALVVMKATKAGEFLESNSSNKGDSRLSSRRLLGPSRVPSLGGARYFLSIIDDFLRMTWVFMMKHKSEAFEKFKHWKIFIKNQTGRKIKRLRTDNGLEFYSREFNDFCRDEGIVKHYTIRYAPQQNRVA</sequence>
<keyword evidence="6" id="KW-0229">DNA integration</keyword>
<reference evidence="11" key="1">
    <citation type="journal article" date="2019" name="Sci. Rep.">
        <title>Draft genome of Tanacetum cinerariifolium, the natural source of mosquito coil.</title>
        <authorList>
            <person name="Yamashiro T."/>
            <person name="Shiraishi A."/>
            <person name="Satake H."/>
            <person name="Nakayama K."/>
        </authorList>
    </citation>
    <scope>NUCLEOTIDE SEQUENCE</scope>
</reference>
<dbReference type="PANTHER" id="PTHR42648:SF11">
    <property type="entry name" value="TRANSPOSON TY4-P GAG-POL POLYPROTEIN"/>
    <property type="match status" value="1"/>
</dbReference>
<dbReference type="GO" id="GO:0003676">
    <property type="term" value="F:nucleic acid binding"/>
    <property type="evidence" value="ECO:0007669"/>
    <property type="project" value="InterPro"/>
</dbReference>
<dbReference type="InterPro" id="IPR001584">
    <property type="entry name" value="Integrase_cat-core"/>
</dbReference>
<dbReference type="Gene3D" id="3.30.420.10">
    <property type="entry name" value="Ribonuclease H-like superfamily/Ribonuclease H"/>
    <property type="match status" value="1"/>
</dbReference>
<dbReference type="GO" id="GO:0046872">
    <property type="term" value="F:metal ion binding"/>
    <property type="evidence" value="ECO:0007669"/>
    <property type="project" value="UniProtKB-KW"/>
</dbReference>
<dbReference type="Pfam" id="PF00665">
    <property type="entry name" value="rve"/>
    <property type="match status" value="1"/>
</dbReference>
<evidence type="ECO:0000256" key="2">
    <source>
        <dbReference type="ARBA" id="ARBA00022723"/>
    </source>
</evidence>
<keyword evidence="1" id="KW-0540">Nuclease</keyword>
<keyword evidence="7" id="KW-0695">RNA-directed DNA polymerase</keyword>
<dbReference type="GO" id="GO:0003887">
    <property type="term" value="F:DNA-directed DNA polymerase activity"/>
    <property type="evidence" value="ECO:0007669"/>
    <property type="project" value="UniProtKB-KW"/>
</dbReference>
<keyword evidence="8" id="KW-0548">Nucleotidyltransferase</keyword>
<dbReference type="InterPro" id="IPR039537">
    <property type="entry name" value="Retrotran_Ty1/copia-like"/>
</dbReference>
<dbReference type="GO" id="GO:0006310">
    <property type="term" value="P:DNA recombination"/>
    <property type="evidence" value="ECO:0007669"/>
    <property type="project" value="UniProtKB-KW"/>
</dbReference>
<proteinExistence type="predicted"/>
<evidence type="ECO:0000313" key="11">
    <source>
        <dbReference type="EMBL" id="GEU37910.1"/>
    </source>
</evidence>
<evidence type="ECO:0000256" key="7">
    <source>
        <dbReference type="ARBA" id="ARBA00022918"/>
    </source>
</evidence>
<keyword evidence="8" id="KW-0239">DNA-directed DNA polymerase</keyword>
<dbReference type="PROSITE" id="PS50994">
    <property type="entry name" value="INTEGRASE"/>
    <property type="match status" value="1"/>
</dbReference>